<name>A0AAV4Y5M2_CAEEX</name>
<evidence type="ECO:0000256" key="1">
    <source>
        <dbReference type="SAM" id="MobiDB-lite"/>
    </source>
</evidence>
<evidence type="ECO:0000313" key="2">
    <source>
        <dbReference type="EMBL" id="GIZ01760.1"/>
    </source>
</evidence>
<dbReference type="Proteomes" id="UP001054945">
    <property type="component" value="Unassembled WGS sequence"/>
</dbReference>
<organism evidence="2 3">
    <name type="scientific">Caerostris extrusa</name>
    <name type="common">Bark spider</name>
    <name type="synonym">Caerostris bankana</name>
    <dbReference type="NCBI Taxonomy" id="172846"/>
    <lineage>
        <taxon>Eukaryota</taxon>
        <taxon>Metazoa</taxon>
        <taxon>Ecdysozoa</taxon>
        <taxon>Arthropoda</taxon>
        <taxon>Chelicerata</taxon>
        <taxon>Arachnida</taxon>
        <taxon>Araneae</taxon>
        <taxon>Araneomorphae</taxon>
        <taxon>Entelegynae</taxon>
        <taxon>Araneoidea</taxon>
        <taxon>Araneidae</taxon>
        <taxon>Caerostris</taxon>
    </lineage>
</organism>
<dbReference type="AlphaFoldDB" id="A0AAV4Y5M2"/>
<feature type="region of interest" description="Disordered" evidence="1">
    <location>
        <begin position="148"/>
        <end position="172"/>
    </location>
</feature>
<accession>A0AAV4Y5M2</accession>
<sequence length="172" mass="19345">MRREMAGEMRSVSLEWPKEGASDVWGRREEPHRSPYFRLHAPRVHCLMDFPERVSIFVALCNLRLKHDSFLLMAKSFAAAEYRCVPELPSRDHAIGTPPATGTRELSSFNNVTSSLTLTARLMHGPPQPWVNGDGIALHRTAELLGRERPCSESSPPFHLASPFNRSAEGRV</sequence>
<reference evidence="2 3" key="1">
    <citation type="submission" date="2021-06" db="EMBL/GenBank/DDBJ databases">
        <title>Caerostris extrusa draft genome.</title>
        <authorList>
            <person name="Kono N."/>
            <person name="Arakawa K."/>
        </authorList>
    </citation>
    <scope>NUCLEOTIDE SEQUENCE [LARGE SCALE GENOMIC DNA]</scope>
</reference>
<dbReference type="EMBL" id="BPLR01001347">
    <property type="protein sequence ID" value="GIZ01760.1"/>
    <property type="molecule type" value="Genomic_DNA"/>
</dbReference>
<evidence type="ECO:0000313" key="3">
    <source>
        <dbReference type="Proteomes" id="UP001054945"/>
    </source>
</evidence>
<comment type="caution">
    <text evidence="2">The sequence shown here is derived from an EMBL/GenBank/DDBJ whole genome shotgun (WGS) entry which is preliminary data.</text>
</comment>
<keyword evidence="3" id="KW-1185">Reference proteome</keyword>
<protein>
    <submittedName>
        <fullName evidence="2">Uncharacterized protein</fullName>
    </submittedName>
</protein>
<proteinExistence type="predicted"/>
<gene>
    <name evidence="2" type="ORF">CEXT_396401</name>
</gene>